<dbReference type="Proteomes" id="UP000300067">
    <property type="component" value="Chromosome"/>
</dbReference>
<dbReference type="GO" id="GO:0005524">
    <property type="term" value="F:ATP binding"/>
    <property type="evidence" value="ECO:0007669"/>
    <property type="project" value="UniProtKB-KW"/>
</dbReference>
<dbReference type="InterPro" id="IPR027417">
    <property type="entry name" value="P-loop_NTPase"/>
</dbReference>
<dbReference type="Pfam" id="PF09369">
    <property type="entry name" value="MZB"/>
    <property type="match status" value="1"/>
</dbReference>
<evidence type="ECO:0000313" key="7">
    <source>
        <dbReference type="Proteomes" id="UP000300067"/>
    </source>
</evidence>
<feature type="domain" description="Helicase ATP-binding" evidence="4">
    <location>
        <begin position="104"/>
        <end position="312"/>
    </location>
</feature>
<keyword evidence="2" id="KW-0067">ATP-binding</keyword>
<gene>
    <name evidence="6" type="ORF">DKM28_11635</name>
</gene>
<evidence type="ECO:0000256" key="2">
    <source>
        <dbReference type="ARBA" id="ARBA00022840"/>
    </source>
</evidence>
<evidence type="ECO:0000259" key="4">
    <source>
        <dbReference type="PROSITE" id="PS51192"/>
    </source>
</evidence>
<dbReference type="SMART" id="SM00487">
    <property type="entry name" value="DEXDc"/>
    <property type="match status" value="1"/>
</dbReference>
<dbReference type="SUPFAM" id="SSF52540">
    <property type="entry name" value="P-loop containing nucleoside triphosphate hydrolases"/>
    <property type="match status" value="2"/>
</dbReference>
<dbReference type="RefSeq" id="WP_137726762.1">
    <property type="nucleotide sequence ID" value="NZ_CP029709.1"/>
</dbReference>
<evidence type="ECO:0000313" key="6">
    <source>
        <dbReference type="EMBL" id="QCR16572.1"/>
    </source>
</evidence>
<dbReference type="GO" id="GO:0043138">
    <property type="term" value="F:3'-5' DNA helicase activity"/>
    <property type="evidence" value="ECO:0007669"/>
    <property type="project" value="TreeGrafter"/>
</dbReference>
<feature type="domain" description="Helicase C-terminal" evidence="5">
    <location>
        <begin position="942"/>
        <end position="1113"/>
    </location>
</feature>
<dbReference type="GO" id="GO:0036297">
    <property type="term" value="P:interstrand cross-link repair"/>
    <property type="evidence" value="ECO:0007669"/>
    <property type="project" value="TreeGrafter"/>
</dbReference>
<evidence type="ECO:0000256" key="1">
    <source>
        <dbReference type="ARBA" id="ARBA00022741"/>
    </source>
</evidence>
<dbReference type="InterPro" id="IPR011545">
    <property type="entry name" value="DEAD/DEAH_box_helicase_dom"/>
</dbReference>
<keyword evidence="6" id="KW-0347">Helicase</keyword>
<dbReference type="InterPro" id="IPR014001">
    <property type="entry name" value="Helicase_ATP-bd"/>
</dbReference>
<dbReference type="Gene3D" id="3.40.50.300">
    <property type="entry name" value="P-loop containing nucleotide triphosphate hydrolases"/>
    <property type="match status" value="2"/>
</dbReference>
<feature type="compositionally biased region" description="Basic and acidic residues" evidence="3">
    <location>
        <begin position="1250"/>
        <end position="1264"/>
    </location>
</feature>
<dbReference type="PROSITE" id="PS51194">
    <property type="entry name" value="HELICASE_CTER"/>
    <property type="match status" value="1"/>
</dbReference>
<dbReference type="GO" id="GO:0006289">
    <property type="term" value="P:nucleotide-excision repair"/>
    <property type="evidence" value="ECO:0007669"/>
    <property type="project" value="TreeGrafter"/>
</dbReference>
<keyword evidence="6" id="KW-0378">Hydrolase</keyword>
<evidence type="ECO:0000259" key="5">
    <source>
        <dbReference type="PROSITE" id="PS51194"/>
    </source>
</evidence>
<sequence length="1781" mass="202013">MKQSLNPVEALDSIKAAYRNYVSSFQKFKNPVIKDWVDEKIIEGNLLYKGPYVQLGKRFELGDSFGSLISEGLLHPDTPFCFTVDSKNRSAAPVNLYKHQSDAIRSILEGKNTIISTGTGSGKSFCFGIPVVSTCLKMQDEGIRGIKAIFVYPMNALANSQYDDFSARLHGSGLKLAIYTGDTPKTRDEAIESYTLRTGREPYDSELLSREEIQKNPPDILITNYVMLEYILTRFEDRVLFPEEHLGVLKYLVLDEVHTYTGRKGADVAYLIRRLKQHTGTRGNLRCIGTSATVQSEEGVEANVAITDFASNLFGETFNPEAVVREHYVLPSHSSCRELPKSVLVTQEMLDNFEDTDEKVRELAEALWGEKLPLESPSRVVMGELLGEHKTIQFIEKMLIDGIFSFETLVETYIKELRPETSLEECRREIIGAFLAGMHTHIELYGSLHSRIIPKIHTFFSQGREIKSCIMEEPSHLNDAGEVTCPACAAKGKKDRKTFPMVFCRACGQEYYCVELLPDGSVIPHELGEGSQEGNVAYLYPGKIKVDNESIPDNWLTDVKGEIKASFKEYVDLQHALYCPDCNKLYIEGDKTHPQCICAGKVSVTIIPYPFKFCPSEGCGVFYDKRTRKEFNKLFSFGTVGRSTATDVLVSNMLNTLPKEEQKVIAFSDNRQDTALQAAHMNNIQKRIHFRRGMYYALKEQVEPVDLMDIGELIFDAYKKNGSMPVYAKTKSFSMGRSGKEDTSFRSYLQLNAILELGSPRQKTQPNLEDVGLLQVSYRLMDEIAANHEFWESYPDLMKLDNEGREDFLTGFLDIMRYNTAIAYEYLIQPERFRENVASKLNEVVFFHNELLSNKPTGYSDKAATNRWDATVLRLTSHNGNLVKWVKRALDISDTNTARQIVQGVVDNMKEVEGLVEENVSKGVSILMINPAAILLSLPENGVQKVCKKCGKVHHFKKLNLCTGPNCLDLIDKDLSENYFRKEYTRGFKEIVPLHAEEHSGQIEGKVRKELETRFKDRNGDVNVIVCTPTMELGIDIGDLSAVYMRNVPPSPSNYAQRAGRAGRSSQASMISTFCGVGMKRGPHDQYFYRFPEKIISGEISVPRFLLNNETLVRAHIHSLIIETLTLKIPQKISRILNTENLETMPMFSDITEDLRAETLDRKDLEDTISEKHIEIVKAIQEALTSEIQDFDWFTHDYIEDTVNNFVGELDRAFTSFRFEYKLLNSELDNIDINLRSGSLDPKKSKAYRQRRESIENKRDSMRSGNDEYSTYRYLSGQGFIPNYGFPTQITSLALDYHGSKGREEKTLSRDQIKAIREYAPGNSVYYSGNRYLVQTARLRTENNKPITSKLLICPICGVAYMDDDATFSGGICSNCGADITNTIPYENAIKMPDQRAESRYGITSDEEERQRLGYDITTHYMVSGHLKQYNVVKDGKKVMTMRYDHRGRILEVNTGPISAPEEEVDTTGFTLCTACSRWILSKNGVKDHLEEKGLKQCWRGATAEDIIENIVLFTDSTHDVLTIDCEPPEYLKIPNYEAFYTTLSQAIMGGLQISMNVDEDELNSFLMPNPRNTDKFVIVIYEVDEGGAGILKSLEETAVFHEVIKKAREILHEFDQEGGCDKACYECLCNYYNQRIHDKLDRKLVLPILETLTSAKVESSFVDIVSEESKFDRLIESCGSNYEKDVLRAIKKLGLPLPTHSQRIISEDGVLIAKPDFEYSDSGRSLLVFVDGPDHDKESIKHDDEVKRSQLDLLGHQCFIIRYDEDLEKQLVTLGKRLKL</sequence>
<dbReference type="SMART" id="SM00490">
    <property type="entry name" value="HELICc"/>
    <property type="match status" value="1"/>
</dbReference>
<name>A0A4P8QXW8_METMZ</name>
<dbReference type="PROSITE" id="PS51192">
    <property type="entry name" value="HELICASE_ATP_BIND_1"/>
    <property type="match status" value="1"/>
</dbReference>
<dbReference type="GO" id="GO:0003676">
    <property type="term" value="F:nucleic acid binding"/>
    <property type="evidence" value="ECO:0007669"/>
    <property type="project" value="InterPro"/>
</dbReference>
<dbReference type="PANTHER" id="PTHR47957:SF3">
    <property type="entry name" value="ATP-DEPENDENT HELICASE HRQ1"/>
    <property type="match status" value="1"/>
</dbReference>
<proteinExistence type="predicted"/>
<dbReference type="Pfam" id="PF00270">
    <property type="entry name" value="DEAD"/>
    <property type="match status" value="1"/>
</dbReference>
<accession>A0A4P8QXW8</accession>
<reference evidence="6 7" key="1">
    <citation type="submission" date="2018-05" db="EMBL/GenBank/DDBJ databases">
        <title>Methanosarcina gilichinskyana sp. nov., a novel methanogenic archaeon isolated from Holocene permafrost, North East Russia.</title>
        <authorList>
            <person name="Oshurkova V."/>
            <person name="Meer M."/>
            <person name="Bochkareva O."/>
            <person name="Shcherbakova V."/>
        </authorList>
    </citation>
    <scope>NUCLEOTIDE SEQUENCE [LARGE SCALE GENOMIC DNA]</scope>
    <source>
        <strain evidence="6 7">JL01</strain>
    </source>
</reference>
<keyword evidence="1" id="KW-0547">Nucleotide-binding</keyword>
<dbReference type="CDD" id="cd17923">
    <property type="entry name" value="DEXHc_Hrq1-like"/>
    <property type="match status" value="1"/>
</dbReference>
<dbReference type="InterPro" id="IPR001650">
    <property type="entry name" value="Helicase_C-like"/>
</dbReference>
<dbReference type="InterPro" id="IPR018973">
    <property type="entry name" value="MZB"/>
</dbReference>
<dbReference type="EMBL" id="CP029709">
    <property type="protein sequence ID" value="QCR16572.1"/>
    <property type="molecule type" value="Genomic_DNA"/>
</dbReference>
<protein>
    <submittedName>
        <fullName evidence="6">DEAD/DEAH box helicase</fullName>
    </submittedName>
</protein>
<dbReference type="PANTHER" id="PTHR47957">
    <property type="entry name" value="ATP-DEPENDENT HELICASE HRQ1"/>
    <property type="match status" value="1"/>
</dbReference>
<evidence type="ECO:0000256" key="3">
    <source>
        <dbReference type="SAM" id="MobiDB-lite"/>
    </source>
</evidence>
<organism evidence="6 7">
    <name type="scientific">Methanosarcina mazei</name>
    <name type="common">Methanosarcina frisia</name>
    <dbReference type="NCBI Taxonomy" id="2209"/>
    <lineage>
        <taxon>Archaea</taxon>
        <taxon>Methanobacteriati</taxon>
        <taxon>Methanobacteriota</taxon>
        <taxon>Stenosarchaea group</taxon>
        <taxon>Methanomicrobia</taxon>
        <taxon>Methanosarcinales</taxon>
        <taxon>Methanosarcinaceae</taxon>
        <taxon>Methanosarcina</taxon>
    </lineage>
</organism>
<dbReference type="Pfam" id="PF00271">
    <property type="entry name" value="Helicase_C"/>
    <property type="match status" value="1"/>
</dbReference>
<feature type="region of interest" description="Disordered" evidence="3">
    <location>
        <begin position="1245"/>
        <end position="1264"/>
    </location>
</feature>